<dbReference type="EMBL" id="QCYY01001407">
    <property type="protein sequence ID" value="ROT78257.1"/>
    <property type="molecule type" value="Genomic_DNA"/>
</dbReference>
<accession>A0A3R7SW93</accession>
<dbReference type="CDD" id="cd20525">
    <property type="entry name" value="CYCLIN_CCNH_rpt2"/>
    <property type="match status" value="1"/>
</dbReference>
<dbReference type="InterPro" id="IPR036915">
    <property type="entry name" value="Cyclin-like_sf"/>
</dbReference>
<gene>
    <name evidence="1" type="ORF">C7M84_003024</name>
</gene>
<sequence>MKIALAAVTTAVSRLGENLDQYVTDILFPNDQRQHLKVLIDAVRKIKKMVKNAEPPASDTVRREIEGKLEKCRNQQNNPNSSQYRANYSEWDDDEVMMAASPMQEDTTLGVERIRSPSNY</sequence>
<dbReference type="STRING" id="6689.A0A3R7SW93"/>
<dbReference type="Proteomes" id="UP000283509">
    <property type="component" value="Unassembled WGS sequence"/>
</dbReference>
<dbReference type="AlphaFoldDB" id="A0A3R7SW93"/>
<comment type="caution">
    <text evidence="1">The sequence shown here is derived from an EMBL/GenBank/DDBJ whole genome shotgun (WGS) entry which is preliminary data.</text>
</comment>
<dbReference type="SUPFAM" id="SSF47954">
    <property type="entry name" value="Cyclin-like"/>
    <property type="match status" value="1"/>
</dbReference>
<proteinExistence type="predicted"/>
<protein>
    <submittedName>
        <fullName evidence="1">Cyclin H</fullName>
    </submittedName>
</protein>
<dbReference type="OrthoDB" id="340962at2759"/>
<reference evidence="1 2" key="1">
    <citation type="submission" date="2018-04" db="EMBL/GenBank/DDBJ databases">
        <authorList>
            <person name="Zhang X."/>
            <person name="Yuan J."/>
            <person name="Li F."/>
            <person name="Xiang J."/>
        </authorList>
    </citation>
    <scope>NUCLEOTIDE SEQUENCE [LARGE SCALE GENOMIC DNA]</scope>
    <source>
        <tissue evidence="1">Muscle</tissue>
    </source>
</reference>
<evidence type="ECO:0000313" key="2">
    <source>
        <dbReference type="Proteomes" id="UP000283509"/>
    </source>
</evidence>
<organism evidence="1 2">
    <name type="scientific">Penaeus vannamei</name>
    <name type="common">Whiteleg shrimp</name>
    <name type="synonym">Litopenaeus vannamei</name>
    <dbReference type="NCBI Taxonomy" id="6689"/>
    <lineage>
        <taxon>Eukaryota</taxon>
        <taxon>Metazoa</taxon>
        <taxon>Ecdysozoa</taxon>
        <taxon>Arthropoda</taxon>
        <taxon>Crustacea</taxon>
        <taxon>Multicrustacea</taxon>
        <taxon>Malacostraca</taxon>
        <taxon>Eumalacostraca</taxon>
        <taxon>Eucarida</taxon>
        <taxon>Decapoda</taxon>
        <taxon>Dendrobranchiata</taxon>
        <taxon>Penaeoidea</taxon>
        <taxon>Penaeidae</taxon>
        <taxon>Penaeus</taxon>
    </lineage>
</organism>
<reference evidence="1 2" key="2">
    <citation type="submission" date="2019-01" db="EMBL/GenBank/DDBJ databases">
        <title>The decoding of complex shrimp genome reveals the adaptation for benthos swimmer, frequently molting mechanism and breeding impact on genome.</title>
        <authorList>
            <person name="Sun Y."/>
            <person name="Gao Y."/>
            <person name="Yu Y."/>
        </authorList>
    </citation>
    <scope>NUCLEOTIDE SEQUENCE [LARGE SCALE GENOMIC DNA]</scope>
    <source>
        <tissue evidence="1">Muscle</tissue>
    </source>
</reference>
<name>A0A3R7SW93_PENVA</name>
<keyword evidence="2" id="KW-1185">Reference proteome</keyword>
<dbReference type="Gene3D" id="1.10.472.10">
    <property type="entry name" value="Cyclin-like"/>
    <property type="match status" value="1"/>
</dbReference>
<evidence type="ECO:0000313" key="1">
    <source>
        <dbReference type="EMBL" id="ROT78257.1"/>
    </source>
</evidence>